<protein>
    <submittedName>
        <fullName evidence="1">Uncharacterized protein</fullName>
    </submittedName>
</protein>
<reference evidence="1 2" key="1">
    <citation type="submission" date="2021-06" db="EMBL/GenBank/DDBJ databases">
        <title>Caerostris darwini draft genome.</title>
        <authorList>
            <person name="Kono N."/>
            <person name="Arakawa K."/>
        </authorList>
    </citation>
    <scope>NUCLEOTIDE SEQUENCE [LARGE SCALE GENOMIC DNA]</scope>
</reference>
<organism evidence="1 2">
    <name type="scientific">Caerostris darwini</name>
    <dbReference type="NCBI Taxonomy" id="1538125"/>
    <lineage>
        <taxon>Eukaryota</taxon>
        <taxon>Metazoa</taxon>
        <taxon>Ecdysozoa</taxon>
        <taxon>Arthropoda</taxon>
        <taxon>Chelicerata</taxon>
        <taxon>Arachnida</taxon>
        <taxon>Araneae</taxon>
        <taxon>Araneomorphae</taxon>
        <taxon>Entelegynae</taxon>
        <taxon>Araneoidea</taxon>
        <taxon>Araneidae</taxon>
        <taxon>Caerostris</taxon>
    </lineage>
</organism>
<dbReference type="AlphaFoldDB" id="A0AAV4W5C9"/>
<name>A0AAV4W5C9_9ARAC</name>
<keyword evidence="2" id="KW-1185">Reference proteome</keyword>
<dbReference type="Proteomes" id="UP001054837">
    <property type="component" value="Unassembled WGS sequence"/>
</dbReference>
<evidence type="ECO:0000313" key="1">
    <source>
        <dbReference type="EMBL" id="GIY77409.1"/>
    </source>
</evidence>
<comment type="caution">
    <text evidence="1">The sequence shown here is derived from an EMBL/GenBank/DDBJ whole genome shotgun (WGS) entry which is preliminary data.</text>
</comment>
<dbReference type="EMBL" id="BPLQ01014119">
    <property type="protein sequence ID" value="GIY77409.1"/>
    <property type="molecule type" value="Genomic_DNA"/>
</dbReference>
<sequence length="110" mass="12538">MCFGEDKNRLGKRSLRRHKNTLAVGCSKGWKNSVGGCKKNGMTSGNGRTRTLEKKKSKIREDETELEDKYVLKRCEKKTFNATAPLNFYLCLNNTNGILIVFHSIQKIIQ</sequence>
<gene>
    <name evidence="1" type="ORF">CDAR_481041</name>
</gene>
<accession>A0AAV4W5C9</accession>
<evidence type="ECO:0000313" key="2">
    <source>
        <dbReference type="Proteomes" id="UP001054837"/>
    </source>
</evidence>
<proteinExistence type="predicted"/>